<accession>A0A6H1U1I6</accession>
<reference evidence="2 3" key="1">
    <citation type="submission" date="2020-04" db="EMBL/GenBank/DDBJ databases">
        <authorList>
            <person name="Basu S."/>
            <person name="Maruthanayagam V."/>
            <person name="Chakraborty S."/>
            <person name="Pramanik A."/>
            <person name="Mukherjee J."/>
            <person name="Brink B."/>
        </authorList>
    </citation>
    <scope>NUCLEOTIDE SEQUENCE [LARGE SCALE GENOMIC DNA]</scope>
    <source>
        <strain evidence="2 3">AP17</strain>
    </source>
</reference>
<dbReference type="GO" id="GO:0005975">
    <property type="term" value="P:carbohydrate metabolic process"/>
    <property type="evidence" value="ECO:0007669"/>
    <property type="project" value="InterPro"/>
</dbReference>
<dbReference type="Gene3D" id="3.20.20.370">
    <property type="entry name" value="Glycoside hydrolase/deacetylase"/>
    <property type="match status" value="1"/>
</dbReference>
<feature type="domain" description="NodB homology" evidence="1">
    <location>
        <begin position="36"/>
        <end position="223"/>
    </location>
</feature>
<dbReference type="Pfam" id="PF01522">
    <property type="entry name" value="Polysacc_deac_1"/>
    <property type="match status" value="1"/>
</dbReference>
<protein>
    <submittedName>
        <fullName evidence="2">Polysaccharide deacetylase family protein</fullName>
    </submittedName>
</protein>
<dbReference type="PANTHER" id="PTHR10587">
    <property type="entry name" value="GLYCOSYL TRANSFERASE-RELATED"/>
    <property type="match status" value="1"/>
</dbReference>
<dbReference type="InterPro" id="IPR011330">
    <property type="entry name" value="Glyco_hydro/deAcase_b/a-brl"/>
</dbReference>
<dbReference type="AlphaFoldDB" id="A0A6H1U1I6"/>
<evidence type="ECO:0000313" key="2">
    <source>
        <dbReference type="EMBL" id="QIZ72515.1"/>
    </source>
</evidence>
<dbReference type="CDD" id="cd10917">
    <property type="entry name" value="CE4_NodB_like_6s_7s"/>
    <property type="match status" value="1"/>
</dbReference>
<gene>
    <name evidence="2" type="ORF">HCG48_19565</name>
</gene>
<dbReference type="RefSeq" id="WP_168570663.1">
    <property type="nucleotide sequence ID" value="NZ_CP051167.1"/>
</dbReference>
<dbReference type="EMBL" id="CP051167">
    <property type="protein sequence ID" value="QIZ72515.1"/>
    <property type="molecule type" value="Genomic_DNA"/>
</dbReference>
<dbReference type="Proteomes" id="UP000500857">
    <property type="component" value="Chromosome"/>
</dbReference>
<proteinExistence type="predicted"/>
<sequence length="240" mass="27337">MQFAPLYPILYRVLKPCFPGCLWSAPTERTATDRSSSVALTFDDGPHPEYTPALLEELDSLAVPATFFCLGRSVSRHPQWVRAIDRGGHGLGLHGYEHRSFPSLGRDRLQESLARTRSAIARACGWDLEQVARRVRDVRPPNGVFTPQVLRWLREWNYRPVMWSVVPEDWCEPGVSVVVERVLAQVTDGSVIVLHDGYYGGRDVVATVAALVPQLRDRGYQFCLIDEFWSRWETARDRRS</sequence>
<dbReference type="InterPro" id="IPR002509">
    <property type="entry name" value="NODB_dom"/>
</dbReference>
<evidence type="ECO:0000259" key="1">
    <source>
        <dbReference type="PROSITE" id="PS51677"/>
    </source>
</evidence>
<organism evidence="2 3">
    <name type="scientific">Oxynema aestuarii AP17</name>
    <dbReference type="NCBI Taxonomy" id="2064643"/>
    <lineage>
        <taxon>Bacteria</taxon>
        <taxon>Bacillati</taxon>
        <taxon>Cyanobacteriota</taxon>
        <taxon>Cyanophyceae</taxon>
        <taxon>Oscillatoriophycideae</taxon>
        <taxon>Oscillatoriales</taxon>
        <taxon>Oscillatoriaceae</taxon>
        <taxon>Oxynema</taxon>
        <taxon>Oxynema aestuarii</taxon>
    </lineage>
</organism>
<dbReference type="PROSITE" id="PS51677">
    <property type="entry name" value="NODB"/>
    <property type="match status" value="1"/>
</dbReference>
<dbReference type="PANTHER" id="PTHR10587:SF137">
    <property type="entry name" value="4-DEOXY-4-FORMAMIDO-L-ARABINOSE-PHOSPHOUNDECAPRENOL DEFORMYLASE ARND-RELATED"/>
    <property type="match status" value="1"/>
</dbReference>
<dbReference type="KEGG" id="oxy:HCG48_19565"/>
<name>A0A6H1U1I6_9CYAN</name>
<keyword evidence="3" id="KW-1185">Reference proteome</keyword>
<evidence type="ECO:0000313" key="3">
    <source>
        <dbReference type="Proteomes" id="UP000500857"/>
    </source>
</evidence>
<dbReference type="InterPro" id="IPR050248">
    <property type="entry name" value="Polysacc_deacetylase_ArnD"/>
</dbReference>
<dbReference type="SUPFAM" id="SSF88713">
    <property type="entry name" value="Glycoside hydrolase/deacetylase"/>
    <property type="match status" value="1"/>
</dbReference>
<dbReference type="GO" id="GO:0016810">
    <property type="term" value="F:hydrolase activity, acting on carbon-nitrogen (but not peptide) bonds"/>
    <property type="evidence" value="ECO:0007669"/>
    <property type="project" value="InterPro"/>
</dbReference>